<dbReference type="Proteomes" id="UP000787635">
    <property type="component" value="Unassembled WGS sequence"/>
</dbReference>
<evidence type="ECO:0000313" key="3">
    <source>
        <dbReference type="Proteomes" id="UP000787635"/>
    </source>
</evidence>
<dbReference type="RefSeq" id="WP_168027199.1">
    <property type="nucleotide sequence ID" value="NZ_JAAVNE010000002.1"/>
</dbReference>
<reference evidence="2 3" key="1">
    <citation type="submission" date="2020-03" db="EMBL/GenBank/DDBJ databases">
        <title>Roseomonas selenitidurans sp. nov. isolated from urban soil.</title>
        <authorList>
            <person name="Liu H."/>
        </authorList>
    </citation>
    <scope>NUCLEOTIDE SEQUENCE [LARGE SCALE GENOMIC DNA]</scope>
    <source>
        <strain evidence="2 3">BU-1</strain>
    </source>
</reference>
<evidence type="ECO:0000313" key="2">
    <source>
        <dbReference type="EMBL" id="NKC29569.1"/>
    </source>
</evidence>
<dbReference type="InterPro" id="IPR026555">
    <property type="entry name" value="NSL3/Tex30"/>
</dbReference>
<dbReference type="InterPro" id="IPR046879">
    <property type="entry name" value="KANL3/Tex30_Abhydrolase"/>
</dbReference>
<sequence length="277" mass="30370">MLAVEGKALRPFLASPDHLLFALRLPVRRLEWRGGVLGLELIQAGAATPLPLEGLPGASPLRHGHGRAVLVVRPAAPAMPTAERLIFLSGDSRPKDADFHHRLRAALPPYLADRVESEGAETGIPPEQALPRSLEERLDWLTRLVEAAPDPGRLVLMGRSSGARIASLVAERRLVRGVVCLGYPFRHPLGPPDQPDRYRHLPRLRTPLLLMQGLRDPYGGAQVPERYGLPDKARLVLLDTDHGFRGEPPVWGRVAREILLFLGHEAGDGQQPAQQAL</sequence>
<proteinExistence type="predicted"/>
<organism evidence="2 3">
    <name type="scientific">Falsiroseomonas selenitidurans</name>
    <dbReference type="NCBI Taxonomy" id="2716335"/>
    <lineage>
        <taxon>Bacteria</taxon>
        <taxon>Pseudomonadati</taxon>
        <taxon>Pseudomonadota</taxon>
        <taxon>Alphaproteobacteria</taxon>
        <taxon>Acetobacterales</taxon>
        <taxon>Roseomonadaceae</taxon>
        <taxon>Falsiroseomonas</taxon>
    </lineage>
</organism>
<keyword evidence="3" id="KW-1185">Reference proteome</keyword>
<dbReference type="SUPFAM" id="SSF53474">
    <property type="entry name" value="alpha/beta-Hydrolases"/>
    <property type="match status" value="1"/>
</dbReference>
<protein>
    <recommendedName>
        <fullName evidence="1">KANL3/Tex30 alpha/beta hydrolase-like domain-containing protein</fullName>
    </recommendedName>
</protein>
<dbReference type="Gene3D" id="3.40.50.1820">
    <property type="entry name" value="alpha/beta hydrolase"/>
    <property type="match status" value="1"/>
</dbReference>
<evidence type="ECO:0000259" key="1">
    <source>
        <dbReference type="Pfam" id="PF20408"/>
    </source>
</evidence>
<gene>
    <name evidence="2" type="ORF">HEQ75_01755</name>
</gene>
<dbReference type="Pfam" id="PF20408">
    <property type="entry name" value="Abhydrolase_11"/>
    <property type="match status" value="1"/>
</dbReference>
<dbReference type="InterPro" id="IPR029058">
    <property type="entry name" value="AB_hydrolase_fold"/>
</dbReference>
<dbReference type="PANTHER" id="PTHR13136:SF11">
    <property type="entry name" value="TESTIS-EXPRESSED PROTEIN 30"/>
    <property type="match status" value="1"/>
</dbReference>
<dbReference type="EMBL" id="JAAVNE010000002">
    <property type="protein sequence ID" value="NKC29569.1"/>
    <property type="molecule type" value="Genomic_DNA"/>
</dbReference>
<name>A0ABX1DXD7_9PROT</name>
<feature type="domain" description="KANL3/Tex30 alpha/beta hydrolase-like" evidence="1">
    <location>
        <begin position="130"/>
        <end position="245"/>
    </location>
</feature>
<dbReference type="PANTHER" id="PTHR13136">
    <property type="entry name" value="TESTIS DEVELOPMENT PROTEIN PRTD"/>
    <property type="match status" value="1"/>
</dbReference>
<accession>A0ABX1DXD7</accession>
<comment type="caution">
    <text evidence="2">The sequence shown here is derived from an EMBL/GenBank/DDBJ whole genome shotgun (WGS) entry which is preliminary data.</text>
</comment>